<dbReference type="Pfam" id="PF05598">
    <property type="entry name" value="DUF772"/>
    <property type="match status" value="1"/>
</dbReference>
<dbReference type="InterPro" id="IPR008490">
    <property type="entry name" value="Transposase_InsH_N"/>
</dbReference>
<dbReference type="PANTHER" id="PTHR33408:SF2">
    <property type="entry name" value="TRANSPOSASE DDE DOMAIN-CONTAINING PROTEIN"/>
    <property type="match status" value="1"/>
</dbReference>
<proteinExistence type="predicted"/>
<evidence type="ECO:0000259" key="2">
    <source>
        <dbReference type="Pfam" id="PF05598"/>
    </source>
</evidence>
<dbReference type="AlphaFoldDB" id="A0A1G7IU42"/>
<evidence type="ECO:0000259" key="3">
    <source>
        <dbReference type="Pfam" id="PF13751"/>
    </source>
</evidence>
<organism evidence="4 5">
    <name type="scientific">Pricia antarctica</name>
    <dbReference type="NCBI Taxonomy" id="641691"/>
    <lineage>
        <taxon>Bacteria</taxon>
        <taxon>Pseudomonadati</taxon>
        <taxon>Bacteroidota</taxon>
        <taxon>Flavobacteriia</taxon>
        <taxon>Flavobacteriales</taxon>
        <taxon>Flavobacteriaceae</taxon>
        <taxon>Pricia</taxon>
    </lineage>
</organism>
<dbReference type="NCBIfam" id="NF033551">
    <property type="entry name" value="transpos_IS1182"/>
    <property type="match status" value="1"/>
</dbReference>
<dbReference type="Proteomes" id="UP000199109">
    <property type="component" value="Unassembled WGS sequence"/>
</dbReference>
<dbReference type="InterPro" id="IPR025668">
    <property type="entry name" value="Tnp_DDE_dom"/>
</dbReference>
<feature type="domain" description="Transposase InsH N-terminal" evidence="2">
    <location>
        <begin position="22"/>
        <end position="117"/>
    </location>
</feature>
<evidence type="ECO:0000256" key="1">
    <source>
        <dbReference type="SAM" id="MobiDB-lite"/>
    </source>
</evidence>
<evidence type="ECO:0000313" key="5">
    <source>
        <dbReference type="Proteomes" id="UP000199109"/>
    </source>
</evidence>
<keyword evidence="5" id="KW-1185">Reference proteome</keyword>
<dbReference type="Pfam" id="PF13751">
    <property type="entry name" value="DDE_Tnp_1_6"/>
    <property type="match status" value="1"/>
</dbReference>
<dbReference type="PANTHER" id="PTHR33408">
    <property type="entry name" value="TRANSPOSASE"/>
    <property type="match status" value="1"/>
</dbReference>
<feature type="compositionally biased region" description="Basic and acidic residues" evidence="1">
    <location>
        <begin position="184"/>
        <end position="228"/>
    </location>
</feature>
<name>A0A1G7IU42_9FLAO</name>
<protein>
    <submittedName>
        <fullName evidence="4">Transposase, IS4 family</fullName>
    </submittedName>
</protein>
<feature type="region of interest" description="Disordered" evidence="1">
    <location>
        <begin position="179"/>
        <end position="254"/>
    </location>
</feature>
<gene>
    <name evidence="4" type="ORF">SAMN05421636_11431</name>
</gene>
<sequence length="528" mass="60352">MIVTLGMQGKKDYQEKLFTSFQLSERIPENNFYRRLKEVLDLRSLYPLTKGYYGDSGQKSIDPVVFLKLCLVGYLENLISDRQLIDHCSLRLDILYFVGYDIDEELPWHSTISRTRQLFSESVFEEVFTKVLAMCVEKGMVSGHTQAIDSAPVKANASMDTLELKVPEEDLDEHLRKVRAIGSMDRETPHRESKGDTSDKRQRGITTSKKELDAIKGRNKKWARDQDQRPGAGNKGSKYTSNKTHYSPVHPDARISVKPGKARKLNYLSQLSVDTAHHVITDIKAYHADGKDNQQLQDIVRRLQRRLWQQGLVFENCVADTGYSSGENYAFLEDSGIKSFIPPHGTYKGGPDNFIYNENEDHYLCPQGKVIPFKKVFLDSRTKTRKKAYRASGKICKGCPLRTTCLGKVNEKQFSVTYYRAEYERNIERVNSREGRYMKGKRQSTVEPVFGTLTQFMGPRKVNTIGIGQANKVMHLSAIAYNMKKYLKFEQKRAKSGAMALAFVVSVRNVLKNLLGAFTTRRKIALYR</sequence>
<dbReference type="EMBL" id="FNAO01000014">
    <property type="protein sequence ID" value="SDF16125.1"/>
    <property type="molecule type" value="Genomic_DNA"/>
</dbReference>
<evidence type="ECO:0000313" key="4">
    <source>
        <dbReference type="EMBL" id="SDF16125.1"/>
    </source>
</evidence>
<accession>A0A1G7IU42</accession>
<feature type="domain" description="Transposase DDE" evidence="3">
    <location>
        <begin position="364"/>
        <end position="486"/>
    </location>
</feature>
<dbReference type="InterPro" id="IPR047629">
    <property type="entry name" value="IS1182_transpos"/>
</dbReference>
<reference evidence="4 5" key="1">
    <citation type="submission" date="2016-10" db="EMBL/GenBank/DDBJ databases">
        <authorList>
            <person name="de Groot N.N."/>
        </authorList>
    </citation>
    <scope>NUCLEOTIDE SEQUENCE [LARGE SCALE GENOMIC DNA]</scope>
    <source>
        <strain evidence="4 5">DSM 23421</strain>
    </source>
</reference>